<dbReference type="InterPro" id="IPR000456">
    <property type="entry name" value="Ribosomal_bL17"/>
</dbReference>
<dbReference type="STRING" id="1798473.A3G50_02770"/>
<dbReference type="AlphaFoldDB" id="A0A1F6C439"/>
<dbReference type="Pfam" id="PF01196">
    <property type="entry name" value="Ribosomal_L17"/>
    <property type="match status" value="1"/>
</dbReference>
<keyword evidence="3 5" id="KW-0687">Ribonucleoprotein</keyword>
<comment type="similarity">
    <text evidence="1 5">Belongs to the bacterial ribosomal protein bL17 family.</text>
</comment>
<evidence type="ECO:0000313" key="8">
    <source>
        <dbReference type="Proteomes" id="UP000176633"/>
    </source>
</evidence>
<evidence type="ECO:0000256" key="1">
    <source>
        <dbReference type="ARBA" id="ARBA00008777"/>
    </source>
</evidence>
<dbReference type="SUPFAM" id="SSF64263">
    <property type="entry name" value="Prokaryotic ribosomal protein L17"/>
    <property type="match status" value="1"/>
</dbReference>
<gene>
    <name evidence="7" type="ORF">A3G50_02770</name>
</gene>
<dbReference type="PANTHER" id="PTHR14413">
    <property type="entry name" value="RIBOSOMAL PROTEIN L17"/>
    <property type="match status" value="1"/>
</dbReference>
<dbReference type="EMBL" id="MFKM01000002">
    <property type="protein sequence ID" value="OGG43911.1"/>
    <property type="molecule type" value="Genomic_DNA"/>
</dbReference>
<comment type="caution">
    <text evidence="7">The sequence shown here is derived from an EMBL/GenBank/DDBJ whole genome shotgun (WGS) entry which is preliminary data.</text>
</comment>
<dbReference type="InterPro" id="IPR036373">
    <property type="entry name" value="Ribosomal_bL17_sf"/>
</dbReference>
<dbReference type="PANTHER" id="PTHR14413:SF16">
    <property type="entry name" value="LARGE RIBOSOMAL SUBUNIT PROTEIN BL17M"/>
    <property type="match status" value="1"/>
</dbReference>
<evidence type="ECO:0000256" key="5">
    <source>
        <dbReference type="RuleBase" id="RU000660"/>
    </source>
</evidence>
<dbReference type="GO" id="GO:0006412">
    <property type="term" value="P:translation"/>
    <property type="evidence" value="ECO:0007669"/>
    <property type="project" value="InterPro"/>
</dbReference>
<dbReference type="GO" id="GO:0003735">
    <property type="term" value="F:structural constituent of ribosome"/>
    <property type="evidence" value="ECO:0007669"/>
    <property type="project" value="InterPro"/>
</dbReference>
<dbReference type="Proteomes" id="UP000176633">
    <property type="component" value="Unassembled WGS sequence"/>
</dbReference>
<name>A0A1F6C439_9BACT</name>
<organism evidence="7 8">
    <name type="scientific">Candidatus Jorgensenbacteria bacterium RIFCSPLOWO2_12_FULL_42_11</name>
    <dbReference type="NCBI Taxonomy" id="1798473"/>
    <lineage>
        <taxon>Bacteria</taxon>
        <taxon>Candidatus Joergenseniibacteriota</taxon>
    </lineage>
</organism>
<sequence>MIDKAFLKILANNLILREKIETTESRAKALRPFVERLVSYGKKQNLAAYRLLLKKMTQVASDKVYYELAPRYKERPGGYLRIIKHSLTRKNDGAKLVTVEFVK</sequence>
<keyword evidence="2 5" id="KW-0689">Ribosomal protein</keyword>
<evidence type="ECO:0000313" key="7">
    <source>
        <dbReference type="EMBL" id="OGG43911.1"/>
    </source>
</evidence>
<evidence type="ECO:0000256" key="4">
    <source>
        <dbReference type="ARBA" id="ARBA00035494"/>
    </source>
</evidence>
<proteinExistence type="inferred from homology"/>
<evidence type="ECO:0000256" key="6">
    <source>
        <dbReference type="RuleBase" id="RU000661"/>
    </source>
</evidence>
<evidence type="ECO:0000256" key="2">
    <source>
        <dbReference type="ARBA" id="ARBA00022980"/>
    </source>
</evidence>
<dbReference type="NCBIfam" id="TIGR00059">
    <property type="entry name" value="L17"/>
    <property type="match status" value="1"/>
</dbReference>
<evidence type="ECO:0000256" key="3">
    <source>
        <dbReference type="ARBA" id="ARBA00023274"/>
    </source>
</evidence>
<protein>
    <recommendedName>
        <fullName evidence="4 6">50S ribosomal protein L17</fullName>
    </recommendedName>
</protein>
<accession>A0A1F6C439</accession>
<dbReference type="GO" id="GO:0022625">
    <property type="term" value="C:cytosolic large ribosomal subunit"/>
    <property type="evidence" value="ECO:0007669"/>
    <property type="project" value="TreeGrafter"/>
</dbReference>
<dbReference type="Gene3D" id="3.90.1030.10">
    <property type="entry name" value="Ribosomal protein L17"/>
    <property type="match status" value="1"/>
</dbReference>
<reference evidence="7 8" key="1">
    <citation type="journal article" date="2016" name="Nat. Commun.">
        <title>Thousands of microbial genomes shed light on interconnected biogeochemical processes in an aquifer system.</title>
        <authorList>
            <person name="Anantharaman K."/>
            <person name="Brown C.T."/>
            <person name="Hug L.A."/>
            <person name="Sharon I."/>
            <person name="Castelle C.J."/>
            <person name="Probst A.J."/>
            <person name="Thomas B.C."/>
            <person name="Singh A."/>
            <person name="Wilkins M.J."/>
            <person name="Karaoz U."/>
            <person name="Brodie E.L."/>
            <person name="Williams K.H."/>
            <person name="Hubbard S.S."/>
            <person name="Banfield J.F."/>
        </authorList>
    </citation>
    <scope>NUCLEOTIDE SEQUENCE [LARGE SCALE GENOMIC DNA]</scope>
</reference>